<dbReference type="InterPro" id="IPR001509">
    <property type="entry name" value="Epimerase_deHydtase"/>
</dbReference>
<reference evidence="3 4" key="1">
    <citation type="journal article" date="2015" name="Genome Announc.">
        <title>Draft Genome Sequence of Filamentous Marine Cyanobacterium Lyngbya confervoides Strain BDU141951.</title>
        <authorList>
            <person name="Chandrababunaidu M.M."/>
            <person name="Sen D."/>
            <person name="Tripathy S."/>
        </authorList>
    </citation>
    <scope>NUCLEOTIDE SEQUENCE [LARGE SCALE GENOMIC DNA]</scope>
    <source>
        <strain evidence="3 4">BDU141951</strain>
    </source>
</reference>
<dbReference type="RefSeq" id="WP_166283778.1">
    <property type="nucleotide sequence ID" value="NZ_JTHE03000007.1"/>
</dbReference>
<evidence type="ECO:0000313" key="3">
    <source>
        <dbReference type="EMBL" id="MCM1981440.1"/>
    </source>
</evidence>
<dbReference type="Pfam" id="PF01370">
    <property type="entry name" value="Epimerase"/>
    <property type="match status" value="1"/>
</dbReference>
<name>A0ABD4SYJ6_9CYAN</name>
<protein>
    <submittedName>
        <fullName evidence="3">SDR family oxidoreductase</fullName>
    </submittedName>
</protein>
<comment type="caution">
    <text evidence="3">The sequence shown here is derived from an EMBL/GenBank/DDBJ whole genome shotgun (WGS) entry which is preliminary data.</text>
</comment>
<dbReference type="PANTHER" id="PTHR43574">
    <property type="entry name" value="EPIMERASE-RELATED"/>
    <property type="match status" value="1"/>
</dbReference>
<gene>
    <name evidence="3" type="ORF">QQ91_0001155</name>
</gene>
<proteinExistence type="predicted"/>
<dbReference type="SUPFAM" id="SSF51735">
    <property type="entry name" value="NAD(P)-binding Rossmann-fold domains"/>
    <property type="match status" value="1"/>
</dbReference>
<dbReference type="Proteomes" id="UP000031561">
    <property type="component" value="Unassembled WGS sequence"/>
</dbReference>
<dbReference type="AlphaFoldDB" id="A0ABD4SYJ6"/>
<keyword evidence="1" id="KW-0520">NAD</keyword>
<feature type="domain" description="NAD-dependent epimerase/dehydratase" evidence="2">
    <location>
        <begin position="4"/>
        <end position="209"/>
    </location>
</feature>
<keyword evidence="4" id="KW-1185">Reference proteome</keyword>
<dbReference type="Gene3D" id="3.40.50.720">
    <property type="entry name" value="NAD(P)-binding Rossmann-like Domain"/>
    <property type="match status" value="1"/>
</dbReference>
<dbReference type="CDD" id="cd05266">
    <property type="entry name" value="SDR_a4"/>
    <property type="match status" value="1"/>
</dbReference>
<evidence type="ECO:0000313" key="4">
    <source>
        <dbReference type="Proteomes" id="UP000031561"/>
    </source>
</evidence>
<organism evidence="3 4">
    <name type="scientific">Lyngbya confervoides BDU141951</name>
    <dbReference type="NCBI Taxonomy" id="1574623"/>
    <lineage>
        <taxon>Bacteria</taxon>
        <taxon>Bacillati</taxon>
        <taxon>Cyanobacteriota</taxon>
        <taxon>Cyanophyceae</taxon>
        <taxon>Oscillatoriophycideae</taxon>
        <taxon>Oscillatoriales</taxon>
        <taxon>Microcoleaceae</taxon>
        <taxon>Lyngbya</taxon>
    </lineage>
</organism>
<sequence>MNALVMGAGFTGSSVAQFLAQQGWAVLVTNRSGQSIQGLEVPVVAYEMTESRQVNGLSPEQCERITHLLTTIAPTAAGTDPLWTGMMANHAHLAFPNLQWLGYLSTTGVYGDTQGAWVDELSPPQPGNARSQTRFTLEQQWLASGFPMHIFRLPGIYGPGRSTFERLRMGKAQNIIKPGHVFCRIHVDDIVQALYRSMIAPAPGSIYNVVDDEPCEPRELVLYAAKLMGIEPPDPILFHQAAFSPMGLSFWQECRRVSNQKIKQHLGVKLLYPTYREGLRAIFSAQ</sequence>
<dbReference type="InterPro" id="IPR036291">
    <property type="entry name" value="NAD(P)-bd_dom_sf"/>
</dbReference>
<evidence type="ECO:0000256" key="1">
    <source>
        <dbReference type="ARBA" id="ARBA00023027"/>
    </source>
</evidence>
<accession>A0ABD4SYJ6</accession>
<evidence type="ECO:0000259" key="2">
    <source>
        <dbReference type="Pfam" id="PF01370"/>
    </source>
</evidence>
<dbReference type="EMBL" id="JTHE03000007">
    <property type="protein sequence ID" value="MCM1981440.1"/>
    <property type="molecule type" value="Genomic_DNA"/>
</dbReference>